<reference evidence="1" key="1">
    <citation type="submission" date="2020-08" db="EMBL/GenBank/DDBJ databases">
        <title>Multicomponent nature underlies the extraordinary mechanical properties of spider dragline silk.</title>
        <authorList>
            <person name="Kono N."/>
            <person name="Nakamura H."/>
            <person name="Mori M."/>
            <person name="Yoshida Y."/>
            <person name="Ohtoshi R."/>
            <person name="Malay A.D."/>
            <person name="Moran D.A.P."/>
            <person name="Tomita M."/>
            <person name="Numata K."/>
            <person name="Arakawa K."/>
        </authorList>
    </citation>
    <scope>NUCLEOTIDE SEQUENCE</scope>
</reference>
<name>A0A8X6PZ22_NEPPI</name>
<evidence type="ECO:0000313" key="2">
    <source>
        <dbReference type="Proteomes" id="UP000887013"/>
    </source>
</evidence>
<organism evidence="1 2">
    <name type="scientific">Nephila pilipes</name>
    <name type="common">Giant wood spider</name>
    <name type="synonym">Nephila maculata</name>
    <dbReference type="NCBI Taxonomy" id="299642"/>
    <lineage>
        <taxon>Eukaryota</taxon>
        <taxon>Metazoa</taxon>
        <taxon>Ecdysozoa</taxon>
        <taxon>Arthropoda</taxon>
        <taxon>Chelicerata</taxon>
        <taxon>Arachnida</taxon>
        <taxon>Araneae</taxon>
        <taxon>Araneomorphae</taxon>
        <taxon>Entelegynae</taxon>
        <taxon>Araneoidea</taxon>
        <taxon>Nephilidae</taxon>
        <taxon>Nephila</taxon>
    </lineage>
</organism>
<comment type="caution">
    <text evidence="1">The sequence shown here is derived from an EMBL/GenBank/DDBJ whole genome shotgun (WGS) entry which is preliminary data.</text>
</comment>
<gene>
    <name evidence="1" type="ORF">NPIL_544951</name>
</gene>
<dbReference type="OrthoDB" id="10298322at2759"/>
<dbReference type="EMBL" id="BMAW01074790">
    <property type="protein sequence ID" value="GFT93684.1"/>
    <property type="molecule type" value="Genomic_DNA"/>
</dbReference>
<protein>
    <submittedName>
        <fullName evidence="1">Uncharacterized protein</fullName>
    </submittedName>
</protein>
<evidence type="ECO:0000313" key="1">
    <source>
        <dbReference type="EMBL" id="GFT93684.1"/>
    </source>
</evidence>
<accession>A0A8X6PZ22</accession>
<dbReference type="Proteomes" id="UP000887013">
    <property type="component" value="Unassembled WGS sequence"/>
</dbReference>
<dbReference type="AlphaFoldDB" id="A0A8X6PZ22"/>
<proteinExistence type="predicted"/>
<keyword evidence="2" id="KW-1185">Reference proteome</keyword>
<sequence length="115" mass="13194">MIIGTPRLVTIRDLSSTYSTDLLCRLISFSSRYHYQQLIGQVKADETRQEKEMHLRQIRAKCDSVTGPEQSNHTHQNRYEGRKGKVVVEGVHTFHDVTVDAKQAQKLIFWPAAVV</sequence>